<dbReference type="EMBL" id="QGKM01000018">
    <property type="protein sequence ID" value="PWQ98142.1"/>
    <property type="molecule type" value="Genomic_DNA"/>
</dbReference>
<name>A0A317CP80_9GAMM</name>
<evidence type="ECO:0000313" key="2">
    <source>
        <dbReference type="Proteomes" id="UP000245539"/>
    </source>
</evidence>
<dbReference type="RefSeq" id="WP_109837230.1">
    <property type="nucleotide sequence ID" value="NZ_QGKM01000018.1"/>
</dbReference>
<dbReference type="AlphaFoldDB" id="A0A317CP80"/>
<keyword evidence="2" id="KW-1185">Reference proteome</keyword>
<organism evidence="1 2">
    <name type="scientific">Leucothrix pacifica</name>
    <dbReference type="NCBI Taxonomy" id="1247513"/>
    <lineage>
        <taxon>Bacteria</taxon>
        <taxon>Pseudomonadati</taxon>
        <taxon>Pseudomonadota</taxon>
        <taxon>Gammaproteobacteria</taxon>
        <taxon>Thiotrichales</taxon>
        <taxon>Thiotrichaceae</taxon>
        <taxon>Leucothrix</taxon>
    </lineage>
</organism>
<sequence length="409" mass="47059">MLSMKRIVHAMINAEFSDGLGLMMSHGEMAYLDAPGTLRTALEKARACIEFLPCSDVSQFKIQDIDEHEPFSTRREIARACKQLLSMKVPHGQSHWGVSITPSIERMLMNKTHLLIDCIHKEADRAAYYYKQAKFVEVEFTRYVGHLVSVAIQLLPSTKGELIRIYNEIWLKRERDRYFPSNQSQKQKDIFHQKCLKLIHELESDDPPLSISSLTTLEPSGLAAIQRIHWEASFLRYGKITSAAQQAAFRAFVNLKTMAEGRNSDESKYLNETILEIVEDVELSNYWLRLLNDEIQTYQQLTCLDWSRLEGVSTRKVSRLVEVTSEYVKASNEVHLRMGLLRLLLPLVESWVLCILLERKLKKASITRHISAGLKELKEHVEYTQPDLLDTFDQLKQFARPYGKGSNNG</sequence>
<dbReference type="Proteomes" id="UP000245539">
    <property type="component" value="Unassembled WGS sequence"/>
</dbReference>
<evidence type="ECO:0000313" key="1">
    <source>
        <dbReference type="EMBL" id="PWQ98142.1"/>
    </source>
</evidence>
<comment type="caution">
    <text evidence="1">The sequence shown here is derived from an EMBL/GenBank/DDBJ whole genome shotgun (WGS) entry which is preliminary data.</text>
</comment>
<gene>
    <name evidence="1" type="ORF">DKW60_08490</name>
</gene>
<reference evidence="1 2" key="1">
    <citation type="submission" date="2018-05" db="EMBL/GenBank/DDBJ databases">
        <title>Leucothrix arctica sp. nov., isolated from Arctic seawater.</title>
        <authorList>
            <person name="Choi A."/>
            <person name="Baek K."/>
        </authorList>
    </citation>
    <scope>NUCLEOTIDE SEQUENCE [LARGE SCALE GENOMIC DNA]</scope>
    <source>
        <strain evidence="1 2">JCM 18388</strain>
    </source>
</reference>
<proteinExistence type="predicted"/>
<accession>A0A317CP80</accession>
<protein>
    <submittedName>
        <fullName evidence="1">Uncharacterized protein</fullName>
    </submittedName>
</protein>